<evidence type="ECO:0000313" key="1">
    <source>
        <dbReference type="EMBL" id="MDB2002666.1"/>
    </source>
</evidence>
<organism evidence="1 2">
    <name type="scientific">Clostridium symbiosum</name>
    <name type="common">Bacteroides symbiosus</name>
    <dbReference type="NCBI Taxonomy" id="1512"/>
    <lineage>
        <taxon>Bacteria</taxon>
        <taxon>Bacillati</taxon>
        <taxon>Bacillota</taxon>
        <taxon>Clostridia</taxon>
        <taxon>Lachnospirales</taxon>
        <taxon>Lachnospiraceae</taxon>
        <taxon>Otoolea</taxon>
    </lineage>
</organism>
<dbReference type="AlphaFoldDB" id="A0AAW6B3R2"/>
<sequence>MINRLLSPVSKERRVGEFILKYWVQEIMIILTGAIGWMFKRVYGWKKEQELVKQGMLALLHDRLYQACQYYLKQRYCSIDDRDNLEYMFRPYKKLGGNGTGEELYNRCMALPYGPEGRKE</sequence>
<dbReference type="Proteomes" id="UP001300871">
    <property type="component" value="Unassembled WGS sequence"/>
</dbReference>
<accession>A0AAW6B3R2</accession>
<dbReference type="RefSeq" id="WP_272124158.1">
    <property type="nucleotide sequence ID" value="NZ_JAQLGH010000082.1"/>
</dbReference>
<dbReference type="EMBL" id="JAQLGM010000084">
    <property type="protein sequence ID" value="MDB2002666.1"/>
    <property type="molecule type" value="Genomic_DNA"/>
</dbReference>
<proteinExistence type="predicted"/>
<comment type="caution">
    <text evidence="1">The sequence shown here is derived from an EMBL/GenBank/DDBJ whole genome shotgun (WGS) entry which is preliminary data.</text>
</comment>
<name>A0AAW6B3R2_CLOSY</name>
<gene>
    <name evidence="1" type="ORF">PM006_20900</name>
</gene>
<protein>
    <submittedName>
        <fullName evidence="1">Uncharacterized protein</fullName>
    </submittedName>
</protein>
<evidence type="ECO:0000313" key="2">
    <source>
        <dbReference type="Proteomes" id="UP001300871"/>
    </source>
</evidence>
<reference evidence="1" key="1">
    <citation type="submission" date="2023-01" db="EMBL/GenBank/DDBJ databases">
        <title>Human gut microbiome strain richness.</title>
        <authorList>
            <person name="Chen-Liaw A."/>
        </authorList>
    </citation>
    <scope>NUCLEOTIDE SEQUENCE</scope>
    <source>
        <strain evidence="1">B1_m1001713B170214d0_201011</strain>
    </source>
</reference>